<keyword evidence="7" id="KW-0472">Membrane</keyword>
<keyword evidence="7" id="KW-1133">Transmembrane helix</keyword>
<keyword evidence="10" id="KW-1185">Reference proteome</keyword>
<dbReference type="GO" id="GO:0016020">
    <property type="term" value="C:membrane"/>
    <property type="evidence" value="ECO:0007669"/>
    <property type="project" value="TreeGrafter"/>
</dbReference>
<keyword evidence="3 6" id="KW-0378">Hydrolase</keyword>
<keyword evidence="7" id="KW-0812">Transmembrane</keyword>
<keyword evidence="1 6" id="KW-0645">Protease</keyword>
<keyword evidence="5 6" id="KW-0482">Metalloprotease</keyword>
<evidence type="ECO:0000313" key="10">
    <source>
        <dbReference type="Proteomes" id="UP000509301"/>
    </source>
</evidence>
<gene>
    <name evidence="9" type="ORF">GWK48_06155</name>
</gene>
<dbReference type="GO" id="GO:0046872">
    <property type="term" value="F:metal ion binding"/>
    <property type="evidence" value="ECO:0007669"/>
    <property type="project" value="UniProtKB-KW"/>
</dbReference>
<sequence length="206" mass="22859">MDMIIFTVLPPLIILLFYVTSPLLLTRKYKGVNNRLIDELSALSNTDVKVKLKDDPEVNAISYPNGVVVVTLGLLQAGDEYLRAALAHEIGHIRGRHSLKTLLLTLALVTLSIFLLTNVSLALGLTLTIGSILLLRYVSRMFEYSADSFAARLVGEASYTSLLLRYMNPNEKSWILSSHPTIYNRLKRIARSSGMEIKSEEIGPLG</sequence>
<protein>
    <submittedName>
        <fullName evidence="9">M48 family metalloprotease</fullName>
    </submittedName>
</protein>
<keyword evidence="2" id="KW-0479">Metal-binding</keyword>
<evidence type="ECO:0000256" key="2">
    <source>
        <dbReference type="ARBA" id="ARBA00022723"/>
    </source>
</evidence>
<evidence type="ECO:0000256" key="1">
    <source>
        <dbReference type="ARBA" id="ARBA00022670"/>
    </source>
</evidence>
<keyword evidence="4 6" id="KW-0862">Zinc</keyword>
<dbReference type="GeneID" id="55641515"/>
<dbReference type="RefSeq" id="WP_174630576.1">
    <property type="nucleotide sequence ID" value="NZ_CP049074.1"/>
</dbReference>
<evidence type="ECO:0000259" key="8">
    <source>
        <dbReference type="Pfam" id="PF01435"/>
    </source>
</evidence>
<dbReference type="GO" id="GO:0004222">
    <property type="term" value="F:metalloendopeptidase activity"/>
    <property type="evidence" value="ECO:0007669"/>
    <property type="project" value="InterPro"/>
</dbReference>
<dbReference type="PANTHER" id="PTHR22726:SF1">
    <property type="entry name" value="METALLOENDOPEPTIDASE OMA1, MITOCHONDRIAL"/>
    <property type="match status" value="1"/>
</dbReference>
<proteinExistence type="inferred from homology"/>
<comment type="cofactor">
    <cofactor evidence="6">
        <name>Zn(2+)</name>
        <dbReference type="ChEBI" id="CHEBI:29105"/>
    </cofactor>
    <text evidence="6">Binds 1 zinc ion per subunit.</text>
</comment>
<comment type="similarity">
    <text evidence="6">Belongs to the peptidase M48 family.</text>
</comment>
<accession>A0A6N0NV09</accession>
<dbReference type="EMBL" id="CP049074">
    <property type="protein sequence ID" value="QKR00015.1"/>
    <property type="molecule type" value="Genomic_DNA"/>
</dbReference>
<dbReference type="KEGG" id="mten:GWK48_06155"/>
<evidence type="ECO:0000256" key="5">
    <source>
        <dbReference type="ARBA" id="ARBA00023049"/>
    </source>
</evidence>
<dbReference type="Proteomes" id="UP000509301">
    <property type="component" value="Chromosome"/>
</dbReference>
<dbReference type="InterPro" id="IPR001915">
    <property type="entry name" value="Peptidase_M48"/>
</dbReference>
<evidence type="ECO:0000256" key="3">
    <source>
        <dbReference type="ARBA" id="ARBA00022801"/>
    </source>
</evidence>
<dbReference type="Pfam" id="PF01435">
    <property type="entry name" value="Peptidase_M48"/>
    <property type="match status" value="1"/>
</dbReference>
<dbReference type="PANTHER" id="PTHR22726">
    <property type="entry name" value="METALLOENDOPEPTIDASE OMA1"/>
    <property type="match status" value="1"/>
</dbReference>
<feature type="transmembrane region" description="Helical" evidence="7">
    <location>
        <begin position="6"/>
        <end position="25"/>
    </location>
</feature>
<dbReference type="OrthoDB" id="34749at2157"/>
<organism evidence="9 10">
    <name type="scientific">Metallosphaera tengchongensis</name>
    <dbReference type="NCBI Taxonomy" id="1532350"/>
    <lineage>
        <taxon>Archaea</taxon>
        <taxon>Thermoproteota</taxon>
        <taxon>Thermoprotei</taxon>
        <taxon>Sulfolobales</taxon>
        <taxon>Sulfolobaceae</taxon>
        <taxon>Metallosphaera</taxon>
    </lineage>
</organism>
<name>A0A6N0NV09_9CREN</name>
<feature type="transmembrane region" description="Helical" evidence="7">
    <location>
        <begin position="102"/>
        <end position="135"/>
    </location>
</feature>
<dbReference type="InterPro" id="IPR051156">
    <property type="entry name" value="Mito/Outer_Membr_Metalloprot"/>
</dbReference>
<dbReference type="Gene3D" id="3.30.2010.10">
    <property type="entry name" value="Metalloproteases ('zincins'), catalytic domain"/>
    <property type="match status" value="1"/>
</dbReference>
<feature type="domain" description="Peptidase M48" evidence="8">
    <location>
        <begin position="34"/>
        <end position="190"/>
    </location>
</feature>
<dbReference type="GO" id="GO:0051603">
    <property type="term" value="P:proteolysis involved in protein catabolic process"/>
    <property type="evidence" value="ECO:0007669"/>
    <property type="project" value="TreeGrafter"/>
</dbReference>
<evidence type="ECO:0000256" key="6">
    <source>
        <dbReference type="RuleBase" id="RU003983"/>
    </source>
</evidence>
<evidence type="ECO:0000313" key="9">
    <source>
        <dbReference type="EMBL" id="QKR00015.1"/>
    </source>
</evidence>
<evidence type="ECO:0000256" key="7">
    <source>
        <dbReference type="SAM" id="Phobius"/>
    </source>
</evidence>
<reference evidence="9 10" key="1">
    <citation type="submission" date="2020-02" db="EMBL/GenBank/DDBJ databases">
        <title>Comparative genome analysis reveals the metabolism and evolution of the thermophilic archaeal genus Metallosphaera.</title>
        <authorList>
            <person name="Jiang C."/>
        </authorList>
    </citation>
    <scope>NUCLEOTIDE SEQUENCE [LARGE SCALE GENOMIC DNA]</scope>
    <source>
        <strain evidence="9 10">Ric-A</strain>
    </source>
</reference>
<evidence type="ECO:0000256" key="4">
    <source>
        <dbReference type="ARBA" id="ARBA00022833"/>
    </source>
</evidence>
<dbReference type="AlphaFoldDB" id="A0A6N0NV09"/>